<evidence type="ECO:0000313" key="3">
    <source>
        <dbReference type="EMBL" id="MBM3317547.1"/>
    </source>
</evidence>
<reference evidence="3" key="1">
    <citation type="submission" date="2019-03" db="EMBL/GenBank/DDBJ databases">
        <title>Lake Tanganyika Metagenome-Assembled Genomes (MAGs).</title>
        <authorList>
            <person name="Tran P."/>
        </authorList>
    </citation>
    <scope>NUCLEOTIDE SEQUENCE</scope>
    <source>
        <strain evidence="3">M_DeepCast_400m_m2_100</strain>
    </source>
</reference>
<keyword evidence="2" id="KW-0732">Signal</keyword>
<protein>
    <submittedName>
        <fullName evidence="3">Uncharacterized protein</fullName>
    </submittedName>
</protein>
<proteinExistence type="predicted"/>
<feature type="signal peptide" evidence="2">
    <location>
        <begin position="1"/>
        <end position="27"/>
    </location>
</feature>
<feature type="chain" id="PRO_5036911177" evidence="2">
    <location>
        <begin position="28"/>
        <end position="225"/>
    </location>
</feature>
<dbReference type="EMBL" id="VGIY01000141">
    <property type="protein sequence ID" value="MBM3317547.1"/>
    <property type="molecule type" value="Genomic_DNA"/>
</dbReference>
<gene>
    <name evidence="3" type="ORF">FJY75_06805</name>
</gene>
<comment type="caution">
    <text evidence="3">The sequence shown here is derived from an EMBL/GenBank/DDBJ whole genome shotgun (WGS) entry which is preliminary data.</text>
</comment>
<dbReference type="Proteomes" id="UP000748308">
    <property type="component" value="Unassembled WGS sequence"/>
</dbReference>
<organism evidence="3 4">
    <name type="scientific">Eiseniibacteriota bacterium</name>
    <dbReference type="NCBI Taxonomy" id="2212470"/>
    <lineage>
        <taxon>Bacteria</taxon>
        <taxon>Candidatus Eiseniibacteriota</taxon>
    </lineage>
</organism>
<feature type="compositionally biased region" description="Low complexity" evidence="1">
    <location>
        <begin position="30"/>
        <end position="57"/>
    </location>
</feature>
<feature type="region of interest" description="Disordered" evidence="1">
    <location>
        <begin position="30"/>
        <end position="76"/>
    </location>
</feature>
<accession>A0A937XBZ7</accession>
<feature type="compositionally biased region" description="Acidic residues" evidence="1">
    <location>
        <begin position="58"/>
        <end position="70"/>
    </location>
</feature>
<dbReference type="AlphaFoldDB" id="A0A937XBZ7"/>
<name>A0A937XBZ7_UNCEI</name>
<evidence type="ECO:0000313" key="4">
    <source>
        <dbReference type="Proteomes" id="UP000748308"/>
    </source>
</evidence>
<sequence length="225" mass="23789">MSKLVRATAWILALLASLVWAPPAGVAADGGAAAGAGASADAGTDAANPQAASGQEESAQEEPALEESTQEESMREAHRRLSVECFNECWTYIDKAQRTPAETETMLLLACASLWHWTQRDDAGPLNLSIGTWQVSRAHALAGDATAARLFAERCLEVSVRAELPPFYLGYAHEALARSALVAGEEAAAREQLGSAREALSAVTDEESRAMLAADLTNLEGLLPK</sequence>
<evidence type="ECO:0000256" key="2">
    <source>
        <dbReference type="SAM" id="SignalP"/>
    </source>
</evidence>
<evidence type="ECO:0000256" key="1">
    <source>
        <dbReference type="SAM" id="MobiDB-lite"/>
    </source>
</evidence>